<accession>A0A4Z0PI73</accession>
<evidence type="ECO:0000313" key="2">
    <source>
        <dbReference type="EMBL" id="TGE14003.1"/>
    </source>
</evidence>
<evidence type="ECO:0000256" key="1">
    <source>
        <dbReference type="SAM" id="MobiDB-lite"/>
    </source>
</evidence>
<feature type="region of interest" description="Disordered" evidence="1">
    <location>
        <begin position="178"/>
        <end position="273"/>
    </location>
</feature>
<organism evidence="2 3">
    <name type="scientific">Hymenobacter elongatus</name>
    <dbReference type="NCBI Taxonomy" id="877208"/>
    <lineage>
        <taxon>Bacteria</taxon>
        <taxon>Pseudomonadati</taxon>
        <taxon>Bacteroidota</taxon>
        <taxon>Cytophagia</taxon>
        <taxon>Cytophagales</taxon>
        <taxon>Hymenobacteraceae</taxon>
        <taxon>Hymenobacter</taxon>
    </lineage>
</organism>
<gene>
    <name evidence="2" type="ORF">E5J99_17945</name>
</gene>
<dbReference type="Proteomes" id="UP000297739">
    <property type="component" value="Unassembled WGS sequence"/>
</dbReference>
<feature type="region of interest" description="Disordered" evidence="1">
    <location>
        <begin position="1"/>
        <end position="27"/>
    </location>
</feature>
<keyword evidence="3" id="KW-1185">Reference proteome</keyword>
<dbReference type="RefSeq" id="WP_135499197.1">
    <property type="nucleotide sequence ID" value="NZ_SRLD01000044.1"/>
</dbReference>
<sequence length="285" mass="31661">MKASALRTVAPETRAGHAHTLPDRRPAATAQRQLQAALNARPGAQPGSFAGIATDTSAVVQRVIHRGETTSSKELGLKQSDWYKQLPDDEHRTWAEALHREATGYTKTTALAEIQHRIATSAVLPDAPTPAPNRRAALGYINPSHTSHIGLELLAEGAHTPYDENRWASEADWLHSPTRNFITHSPNSRTQDPDLTQGHGNVVFGHDEGASEHFNRKGHTQSPAENKQWNQQKKRYHGLEQRDKSNKSGGKAPRYVTPSQSQHSYPGYHDTRTPEFQDLFSKIFK</sequence>
<dbReference type="OrthoDB" id="4317910at2"/>
<evidence type="ECO:0000313" key="3">
    <source>
        <dbReference type="Proteomes" id="UP000297739"/>
    </source>
</evidence>
<feature type="compositionally biased region" description="Basic and acidic residues" evidence="1">
    <location>
        <begin position="205"/>
        <end position="215"/>
    </location>
</feature>
<dbReference type="AlphaFoldDB" id="A0A4Z0PI73"/>
<reference evidence="2 3" key="1">
    <citation type="submission" date="2019-04" db="EMBL/GenBank/DDBJ databases">
        <authorList>
            <person name="Feng G."/>
            <person name="Zhang J."/>
            <person name="Zhu H."/>
        </authorList>
    </citation>
    <scope>NUCLEOTIDE SEQUENCE [LARGE SCALE GENOMIC DNA]</scope>
    <source>
        <strain evidence="2 3">JCM 17223</strain>
    </source>
</reference>
<comment type="caution">
    <text evidence="2">The sequence shown here is derived from an EMBL/GenBank/DDBJ whole genome shotgun (WGS) entry which is preliminary data.</text>
</comment>
<feature type="compositionally biased region" description="Polar residues" evidence="1">
    <location>
        <begin position="220"/>
        <end position="231"/>
    </location>
</feature>
<feature type="compositionally biased region" description="Basic and acidic residues" evidence="1">
    <location>
        <begin position="237"/>
        <end position="246"/>
    </location>
</feature>
<proteinExistence type="predicted"/>
<name>A0A4Z0PI73_9BACT</name>
<dbReference type="EMBL" id="SRLD01000044">
    <property type="protein sequence ID" value="TGE14003.1"/>
    <property type="molecule type" value="Genomic_DNA"/>
</dbReference>
<protein>
    <submittedName>
        <fullName evidence="2">Uncharacterized protein</fullName>
    </submittedName>
</protein>
<feature type="compositionally biased region" description="Polar residues" evidence="1">
    <location>
        <begin position="178"/>
        <end position="194"/>
    </location>
</feature>